<protein>
    <submittedName>
        <fullName evidence="2">Uncharacterized protein</fullName>
    </submittedName>
</protein>
<accession>A0A9W7BX03</accession>
<dbReference type="Proteomes" id="UP001165160">
    <property type="component" value="Unassembled WGS sequence"/>
</dbReference>
<gene>
    <name evidence="2" type="ORF">TrVE_jg8342</name>
</gene>
<keyword evidence="3" id="KW-1185">Reference proteome</keyword>
<organism evidence="2 3">
    <name type="scientific">Triparma verrucosa</name>
    <dbReference type="NCBI Taxonomy" id="1606542"/>
    <lineage>
        <taxon>Eukaryota</taxon>
        <taxon>Sar</taxon>
        <taxon>Stramenopiles</taxon>
        <taxon>Ochrophyta</taxon>
        <taxon>Bolidophyceae</taxon>
        <taxon>Parmales</taxon>
        <taxon>Triparmaceae</taxon>
        <taxon>Triparma</taxon>
    </lineage>
</organism>
<feature type="compositionally biased region" description="Acidic residues" evidence="1">
    <location>
        <begin position="123"/>
        <end position="135"/>
    </location>
</feature>
<evidence type="ECO:0000313" key="3">
    <source>
        <dbReference type="Proteomes" id="UP001165160"/>
    </source>
</evidence>
<reference evidence="3" key="1">
    <citation type="journal article" date="2023" name="Commun. Biol.">
        <title>Genome analysis of Parmales, the sister group of diatoms, reveals the evolutionary specialization of diatoms from phago-mixotrophs to photoautotrophs.</title>
        <authorList>
            <person name="Ban H."/>
            <person name="Sato S."/>
            <person name="Yoshikawa S."/>
            <person name="Yamada K."/>
            <person name="Nakamura Y."/>
            <person name="Ichinomiya M."/>
            <person name="Sato N."/>
            <person name="Blanc-Mathieu R."/>
            <person name="Endo H."/>
            <person name="Kuwata A."/>
            <person name="Ogata H."/>
        </authorList>
    </citation>
    <scope>NUCLEOTIDE SEQUENCE [LARGE SCALE GENOMIC DNA]</scope>
    <source>
        <strain evidence="3">NIES 3699</strain>
    </source>
</reference>
<sequence length="292" mass="32658">MIREEGAVLDVCFQLPFDEKLQGLKGKLYEKIKAHSKNERTFSLYWTTLGEYFVKDWGWNFEKRVGAGAAGKGVYIYGEVLDRILEVGGRDVMDLHEEFVMIMEEQFSCQTYIENIDTREGAEGEGDEGEGEEEGPLQGIRLPVKKRKLDGIKNGDGSAEKLEREKQSLAEFYAPAPARLPGTLQIQPQIQNIIREYVEKNPHQFPSPDVEGGAEGGELPLQMTSHGLWLVTIAVKEYAKNILTKIVADEESGKVIHGEDVGRVVGRMKGEVGRVAWEMGLEDVKGSNDINK</sequence>
<dbReference type="EMBL" id="BRXX01000208">
    <property type="protein sequence ID" value="GMH97911.1"/>
    <property type="molecule type" value="Genomic_DNA"/>
</dbReference>
<feature type="region of interest" description="Disordered" evidence="1">
    <location>
        <begin position="120"/>
        <end position="140"/>
    </location>
</feature>
<evidence type="ECO:0000313" key="2">
    <source>
        <dbReference type="EMBL" id="GMH97911.1"/>
    </source>
</evidence>
<name>A0A9W7BX03_9STRA</name>
<dbReference type="AlphaFoldDB" id="A0A9W7BX03"/>
<evidence type="ECO:0000256" key="1">
    <source>
        <dbReference type="SAM" id="MobiDB-lite"/>
    </source>
</evidence>
<comment type="caution">
    <text evidence="2">The sequence shown here is derived from an EMBL/GenBank/DDBJ whole genome shotgun (WGS) entry which is preliminary data.</text>
</comment>
<proteinExistence type="predicted"/>